<dbReference type="RefSeq" id="WP_005083011.1">
    <property type="nucleotide sequence ID" value="NZ_CM125927.1"/>
</dbReference>
<feature type="region of interest" description="Disordered" evidence="1">
    <location>
        <begin position="1"/>
        <end position="24"/>
    </location>
</feature>
<evidence type="ECO:0000313" key="7">
    <source>
        <dbReference type="Proteomes" id="UP000284557"/>
    </source>
</evidence>
<keyword evidence="2" id="KW-0472">Membrane</keyword>
<evidence type="ECO:0000313" key="6">
    <source>
        <dbReference type="Proteomes" id="UP000038487"/>
    </source>
</evidence>
<accession>A0A0S1SYG4</accession>
<keyword evidence="2" id="KW-0812">Transmembrane</keyword>
<evidence type="ECO:0000256" key="1">
    <source>
        <dbReference type="SAM" id="MobiDB-lite"/>
    </source>
</evidence>
<name>A0A0S1SYG4_9MYCO</name>
<dbReference type="CDD" id="cd06259">
    <property type="entry name" value="YdcF-like"/>
    <property type="match status" value="1"/>
</dbReference>
<feature type="transmembrane region" description="Helical" evidence="2">
    <location>
        <begin position="30"/>
        <end position="52"/>
    </location>
</feature>
<evidence type="ECO:0000259" key="3">
    <source>
        <dbReference type="Pfam" id="PF02698"/>
    </source>
</evidence>
<dbReference type="EMBL" id="QXBN01000018">
    <property type="protein sequence ID" value="RIT33895.1"/>
    <property type="molecule type" value="Genomic_DNA"/>
</dbReference>
<gene>
    <name evidence="5" type="ORF">D2E76_21125</name>
    <name evidence="4" type="ORF">ERS075527_02987</name>
</gene>
<dbReference type="InterPro" id="IPR003848">
    <property type="entry name" value="DUF218"/>
</dbReference>
<dbReference type="AlphaFoldDB" id="A0A0S1SYG4"/>
<keyword evidence="2" id="KW-1133">Transmembrane helix</keyword>
<protein>
    <submittedName>
        <fullName evidence="4">DUF218 domain</fullName>
    </submittedName>
</protein>
<dbReference type="EMBL" id="CSUW01000007">
    <property type="protein sequence ID" value="CPT40139.1"/>
    <property type="molecule type" value="Genomic_DNA"/>
</dbReference>
<feature type="domain" description="DUF218" evidence="3">
    <location>
        <begin position="64"/>
        <end position="185"/>
    </location>
</feature>
<dbReference type="Pfam" id="PF02698">
    <property type="entry name" value="DUF218"/>
    <property type="match status" value="1"/>
</dbReference>
<feature type="compositionally biased region" description="Basic and acidic residues" evidence="1">
    <location>
        <begin position="1"/>
        <end position="10"/>
    </location>
</feature>
<comment type="caution">
    <text evidence="4">The sequence shown here is derived from an EMBL/GenBank/DDBJ whole genome shotgun (WGS) entry which is preliminary data.</text>
</comment>
<evidence type="ECO:0000256" key="2">
    <source>
        <dbReference type="SAM" id="Phobius"/>
    </source>
</evidence>
<evidence type="ECO:0000313" key="4">
    <source>
        <dbReference type="EMBL" id="CPT40139.1"/>
    </source>
</evidence>
<dbReference type="GeneID" id="93377959"/>
<reference evidence="4 6" key="1">
    <citation type="submission" date="2015-03" db="EMBL/GenBank/DDBJ databases">
        <authorList>
            <consortium name="Pathogen Informatics"/>
            <person name="Murphy D."/>
        </authorList>
    </citation>
    <scope>NUCLEOTIDE SEQUENCE [LARGE SCALE GENOMIC DNA]</scope>
    <source>
        <strain evidence="4 6">PAP036</strain>
    </source>
</reference>
<reference evidence="5 7" key="2">
    <citation type="submission" date="2018-08" db="EMBL/GenBank/DDBJ databases">
        <title>Linezolid Resistance in Mycobacterium abscessus: MIC Distribution and Comprehensive Investigation of Resistance Mechanisms.</title>
        <authorList>
            <person name="Ye M."/>
            <person name="Xu L."/>
            <person name="Zou Y."/>
            <person name="Li B."/>
            <person name="Guo Q."/>
            <person name="Zhang Y."/>
            <person name="Zhan M."/>
            <person name="Xu B."/>
            <person name="Yu F."/>
            <person name="Zhang Z."/>
            <person name="Chu H."/>
        </authorList>
    </citation>
    <scope>NUCLEOTIDE SEQUENCE [LARGE SCALE GENOMIC DNA]</scope>
    <source>
        <strain evidence="5 7">G143</strain>
    </source>
</reference>
<dbReference type="Proteomes" id="UP000038487">
    <property type="component" value="Unassembled WGS sequence"/>
</dbReference>
<evidence type="ECO:0000313" key="5">
    <source>
        <dbReference type="EMBL" id="RIT33895.1"/>
    </source>
</evidence>
<organism evidence="4 6">
    <name type="scientific">Mycobacteroides abscessus</name>
    <dbReference type="NCBI Taxonomy" id="36809"/>
    <lineage>
        <taxon>Bacteria</taxon>
        <taxon>Bacillati</taxon>
        <taxon>Actinomycetota</taxon>
        <taxon>Actinomycetes</taxon>
        <taxon>Mycobacteriales</taxon>
        <taxon>Mycobacteriaceae</taxon>
        <taxon>Mycobacteroides</taxon>
    </lineage>
</organism>
<proteinExistence type="predicted"/>
<dbReference type="Proteomes" id="UP000284557">
    <property type="component" value="Unassembled WGS sequence"/>
</dbReference>
<sequence length="204" mass="22695">MSFSDAKETPVTEDSPVAPSPEPKPRRRRILLVCITVTVLLAGFITAGWRVYMNPQTDPLRPADAIVVLGGTPYERFDVGLDLAKRGYAPYLLISQSTGADDRNMDKYCKGHFTFTVSCFIPDPWTTEGEAQEIRSKAQELGWHHIIVITFTPHVSRARYIVGKCFDGELTMVASPAPSGVAFWSWMFIRQSGSYVKAFLTLGC</sequence>